<proteinExistence type="predicted"/>
<name>A0ACC2IZE8_9PEZI</name>
<dbReference type="EMBL" id="JAPUUL010004050">
    <property type="protein sequence ID" value="KAJ8120600.1"/>
    <property type="molecule type" value="Genomic_DNA"/>
</dbReference>
<organism evidence="1 2">
    <name type="scientific">Lasiodiplodia mahajangana</name>
    <dbReference type="NCBI Taxonomy" id="1108764"/>
    <lineage>
        <taxon>Eukaryota</taxon>
        <taxon>Fungi</taxon>
        <taxon>Dikarya</taxon>
        <taxon>Ascomycota</taxon>
        <taxon>Pezizomycotina</taxon>
        <taxon>Dothideomycetes</taxon>
        <taxon>Dothideomycetes incertae sedis</taxon>
        <taxon>Botryosphaeriales</taxon>
        <taxon>Botryosphaeriaceae</taxon>
        <taxon>Lasiodiplodia</taxon>
    </lineage>
</organism>
<evidence type="ECO:0000313" key="1">
    <source>
        <dbReference type="EMBL" id="KAJ8120600.1"/>
    </source>
</evidence>
<comment type="caution">
    <text evidence="1">The sequence shown here is derived from an EMBL/GenBank/DDBJ whole genome shotgun (WGS) entry which is preliminary data.</text>
</comment>
<keyword evidence="2" id="KW-1185">Reference proteome</keyword>
<reference evidence="1" key="1">
    <citation type="submission" date="2022-12" db="EMBL/GenBank/DDBJ databases">
        <title>Genome Sequence of Lasiodiplodia mahajangana.</title>
        <authorList>
            <person name="Buettner E."/>
        </authorList>
    </citation>
    <scope>NUCLEOTIDE SEQUENCE</scope>
    <source>
        <strain evidence="1">VT137</strain>
    </source>
</reference>
<accession>A0ACC2IZE8</accession>
<evidence type="ECO:0000313" key="2">
    <source>
        <dbReference type="Proteomes" id="UP001153332"/>
    </source>
</evidence>
<sequence>MTSLCASLELFELAGGMLPLRERSKRLTAFLEKCISSMSDEAKKLFRTITPPDPDQRGAQLSLLLEDGLLDATMHGLEEHGVIIDERKPNVIRVAPAPLYNNFQDCVSFVEAFEEAAAATPGSIFANQRQARYPKRLQGTSSAKAQAESTRDSRYDVDVVRPRQASKKLSIHHEFLEISLEKLGNAIKSLTHVVADVAVLKKTRLFQFIISGGHKQYRKQLLIKDKPTKSHTATKCHSSTPSTSEAGISARTSTLVAMAYIEDRGGSHSADSTASGPKYPRLYSPFCVAMTLLSRS</sequence>
<protein>
    <submittedName>
        <fullName evidence="1">Uncharacterized protein</fullName>
    </submittedName>
</protein>
<gene>
    <name evidence="1" type="ORF">O1611_g10327</name>
</gene>
<dbReference type="Proteomes" id="UP001153332">
    <property type="component" value="Unassembled WGS sequence"/>
</dbReference>